<proteinExistence type="predicted"/>
<evidence type="ECO:0000313" key="2">
    <source>
        <dbReference type="EMBL" id="KAJ5067658.1"/>
    </source>
</evidence>
<comment type="caution">
    <text evidence="2">The sequence shown here is derived from an EMBL/GenBank/DDBJ whole genome shotgun (WGS) entry which is preliminary data.</text>
</comment>
<dbReference type="AlphaFoldDB" id="A0A9Q0L9T0"/>
<dbReference type="SUPFAM" id="SSF46934">
    <property type="entry name" value="UBA-like"/>
    <property type="match status" value="1"/>
</dbReference>
<dbReference type="Proteomes" id="UP001149090">
    <property type="component" value="Unassembled WGS sequence"/>
</dbReference>
<evidence type="ECO:0000313" key="3">
    <source>
        <dbReference type="Proteomes" id="UP001149090"/>
    </source>
</evidence>
<organism evidence="2 3">
    <name type="scientific">Anaeramoeba ignava</name>
    <name type="common">Anaerobic marine amoeba</name>
    <dbReference type="NCBI Taxonomy" id="1746090"/>
    <lineage>
        <taxon>Eukaryota</taxon>
        <taxon>Metamonada</taxon>
        <taxon>Anaeramoebidae</taxon>
        <taxon>Anaeramoeba</taxon>
    </lineage>
</organism>
<reference evidence="2" key="1">
    <citation type="submission" date="2022-10" db="EMBL/GenBank/DDBJ databases">
        <title>Novel sulphate-reducing endosymbionts in the free-living metamonad Anaeramoeba.</title>
        <authorList>
            <person name="Jerlstrom-Hultqvist J."/>
            <person name="Cepicka I."/>
            <person name="Gallot-Lavallee L."/>
            <person name="Salas-Leiva D."/>
            <person name="Curtis B.A."/>
            <person name="Zahonova K."/>
            <person name="Pipaliya S."/>
            <person name="Dacks J."/>
            <person name="Roger A.J."/>
        </authorList>
    </citation>
    <scope>NUCLEOTIDE SEQUENCE</scope>
    <source>
        <strain evidence="2">BMAN</strain>
    </source>
</reference>
<sequence>MANQFATLDNLISMGFDPERAKNALKHFRDPNLVINYLTNPVNENLQFSHQNKTQYNVKKPKTNARSRNKKRFSNVLISKTQQIQDPIPNTSNVLETSVNAIKNTISSHLSQKKESLSNIVCLLLSYFYIPEIYNFVMDSNSSGNPFIYKLKQNFQQFSLGNFDSKLVNQLNPMIYDKFIGKNIGIYLFNNLFLKKLLKYTSECEQFHSISSFFEGKLIHKKFLNDQDYIEKEEDFNLIQSVFSISSEEKKNIYEILENFLVSKTKQRIEKQIIKIPQILTIYSKKPIPQFMLDETIYLGRYLPKNKDEIQESLDLESNYKEQLKKIEDEILHFEKICSSDIPLDSSFDLTLSYLNQKYLQEESKTSKTQNVEQIFKIIQNENNLRSKKINELENSRSELK</sequence>
<feature type="domain" description="UBA" evidence="1">
    <location>
        <begin position="1"/>
        <end position="41"/>
    </location>
</feature>
<keyword evidence="3" id="KW-1185">Reference proteome</keyword>
<dbReference type="InterPro" id="IPR009060">
    <property type="entry name" value="UBA-like_sf"/>
</dbReference>
<dbReference type="PROSITE" id="PS50030">
    <property type="entry name" value="UBA"/>
    <property type="match status" value="1"/>
</dbReference>
<dbReference type="EMBL" id="JAPDFW010000125">
    <property type="protein sequence ID" value="KAJ5067658.1"/>
    <property type="molecule type" value="Genomic_DNA"/>
</dbReference>
<evidence type="ECO:0000259" key="1">
    <source>
        <dbReference type="PROSITE" id="PS50030"/>
    </source>
</evidence>
<accession>A0A9Q0L9T0</accession>
<gene>
    <name evidence="2" type="ORF">M0811_02846</name>
</gene>
<protein>
    <submittedName>
        <fullName evidence="2">Uba domain-containing protein rup1</fullName>
    </submittedName>
</protein>
<name>A0A9Q0L9T0_ANAIG</name>
<dbReference type="InterPro" id="IPR015940">
    <property type="entry name" value="UBA"/>
</dbReference>